<dbReference type="RefSeq" id="WP_169670069.1">
    <property type="nucleotide sequence ID" value="NZ_JABBHF010000002.1"/>
</dbReference>
<keyword evidence="2" id="KW-0378">Hydrolase</keyword>
<dbReference type="PROSITE" id="PS51257">
    <property type="entry name" value="PROKAR_LIPOPROTEIN"/>
    <property type="match status" value="1"/>
</dbReference>
<evidence type="ECO:0000313" key="3">
    <source>
        <dbReference type="Proteomes" id="UP000746690"/>
    </source>
</evidence>
<evidence type="ECO:0000313" key="2">
    <source>
        <dbReference type="EMBL" id="NMH86504.1"/>
    </source>
</evidence>
<evidence type="ECO:0000259" key="1">
    <source>
        <dbReference type="Pfam" id="PF00144"/>
    </source>
</evidence>
<dbReference type="Proteomes" id="UP000746690">
    <property type="component" value="Unassembled WGS sequence"/>
</dbReference>
<dbReference type="SUPFAM" id="SSF56601">
    <property type="entry name" value="beta-lactamase/transpeptidase-like"/>
    <property type="match status" value="1"/>
</dbReference>
<dbReference type="Gene3D" id="3.40.710.10">
    <property type="entry name" value="DD-peptidase/beta-lactamase superfamily"/>
    <property type="match status" value="1"/>
</dbReference>
<reference evidence="2 3" key="1">
    <citation type="submission" date="2020-04" db="EMBL/GenBank/DDBJ databases">
        <title>A Flavivirga sp. nov.</title>
        <authorList>
            <person name="Sun X."/>
        </authorList>
    </citation>
    <scope>NUCLEOTIDE SEQUENCE [LARGE SCALE GENOMIC DNA]</scope>
    <source>
        <strain evidence="2 3">Y03</strain>
    </source>
</reference>
<dbReference type="GO" id="GO:0016787">
    <property type="term" value="F:hydrolase activity"/>
    <property type="evidence" value="ECO:0007669"/>
    <property type="project" value="UniProtKB-KW"/>
</dbReference>
<dbReference type="InterPro" id="IPR050789">
    <property type="entry name" value="Diverse_Enzym_Activities"/>
</dbReference>
<dbReference type="Pfam" id="PF00144">
    <property type="entry name" value="Beta-lactamase"/>
    <property type="match status" value="1"/>
</dbReference>
<name>A0ABX1RSH5_9FLAO</name>
<feature type="domain" description="Beta-lactamase-related" evidence="1">
    <location>
        <begin position="64"/>
        <end position="342"/>
    </location>
</feature>
<dbReference type="PANTHER" id="PTHR43283">
    <property type="entry name" value="BETA-LACTAMASE-RELATED"/>
    <property type="match status" value="1"/>
</dbReference>
<dbReference type="InterPro" id="IPR001466">
    <property type="entry name" value="Beta-lactam-related"/>
</dbReference>
<dbReference type="PANTHER" id="PTHR43283:SF7">
    <property type="entry name" value="BETA-LACTAMASE-RELATED DOMAIN-CONTAINING PROTEIN"/>
    <property type="match status" value="1"/>
</dbReference>
<keyword evidence="3" id="KW-1185">Reference proteome</keyword>
<gene>
    <name evidence="2" type="ORF">HHX25_03235</name>
</gene>
<sequence>MKFLYAGLLCLLVCSCNSQDKYSIPEKVENDWETDHVENVKMSLEKVNLLKEQINGEKYKDIHSLLIVKDKKLVFESYYKGYHKDKTHDIASVTKSITSALIGIAIDQGHIENASSSVASFYKGSVYEHKWDSLKRNIRIKDLLTMRHGLDCDDFDNKTSGDFNTFLRSSDYIDYMLNVKMIHEPDKVNAYCTGSTQLLEPVLKKSTNYSVENFASKFLFEPIGIKSFKWEKTPKGNPAMGMGADMTPRDMARFGQLYLNKGLWNGKRVISEDWIEESLTPYGKLFEFVDYGYMWYIEPTITVNNQQINYYNALGHGGQTIAVFPELNMVVVITAGNYNNESDYYDMLEKYLLPAIINE</sequence>
<proteinExistence type="predicted"/>
<protein>
    <submittedName>
        <fullName evidence="2">Serine hydrolase</fullName>
    </submittedName>
</protein>
<comment type="caution">
    <text evidence="2">The sequence shown here is derived from an EMBL/GenBank/DDBJ whole genome shotgun (WGS) entry which is preliminary data.</text>
</comment>
<dbReference type="InterPro" id="IPR012338">
    <property type="entry name" value="Beta-lactam/transpept-like"/>
</dbReference>
<organism evidence="2 3">
    <name type="scientific">Flavivirga algicola</name>
    <dbReference type="NCBI Taxonomy" id="2729136"/>
    <lineage>
        <taxon>Bacteria</taxon>
        <taxon>Pseudomonadati</taxon>
        <taxon>Bacteroidota</taxon>
        <taxon>Flavobacteriia</taxon>
        <taxon>Flavobacteriales</taxon>
        <taxon>Flavobacteriaceae</taxon>
        <taxon>Flavivirga</taxon>
    </lineage>
</organism>
<dbReference type="EMBL" id="JABBHF010000002">
    <property type="protein sequence ID" value="NMH86504.1"/>
    <property type="molecule type" value="Genomic_DNA"/>
</dbReference>
<accession>A0ABX1RSH5</accession>